<gene>
    <name evidence="1" type="ORF">LCGC14_0505440</name>
</gene>
<dbReference type="EMBL" id="LAZR01000602">
    <property type="protein sequence ID" value="KKN63069.1"/>
    <property type="molecule type" value="Genomic_DNA"/>
</dbReference>
<comment type="caution">
    <text evidence="1">The sequence shown here is derived from an EMBL/GenBank/DDBJ whole genome shotgun (WGS) entry which is preliminary data.</text>
</comment>
<evidence type="ECO:0008006" key="2">
    <source>
        <dbReference type="Google" id="ProtNLM"/>
    </source>
</evidence>
<proteinExistence type="predicted"/>
<protein>
    <recommendedName>
        <fullName evidence="2">PD-(D/E)XK endonuclease-like domain-containing protein</fullName>
    </recommendedName>
</protein>
<sequence>MKPTPRKKEWEKKYRAQEAYLEEIKNNKASLRFGKNYIKNSEISGQIFCERQVELKYILGEVETEQLIVGGESHEEVAKDSEKISPREGWEKIFTSPYFWVLESLFFANYKDVHFAFKPDRVLFEKGVPKLLIEFKFSKYYNREPFRSQEVQLLSEGLFLNELGFNTDSLLYAVIIAPLKIEKNIRLLTEIPGYVYKKIKNYKRGFPTSFNDIEGTNVSAYVYQFELDITKKNVDWALQYWKEEREAELTKNINKCRSCNYISSCERKKIISIQS</sequence>
<dbReference type="AlphaFoldDB" id="A0A0F9S7N4"/>
<reference evidence="1" key="1">
    <citation type="journal article" date="2015" name="Nature">
        <title>Complex archaea that bridge the gap between prokaryotes and eukaryotes.</title>
        <authorList>
            <person name="Spang A."/>
            <person name="Saw J.H."/>
            <person name="Jorgensen S.L."/>
            <person name="Zaremba-Niedzwiedzka K."/>
            <person name="Martijn J."/>
            <person name="Lind A.E."/>
            <person name="van Eijk R."/>
            <person name="Schleper C."/>
            <person name="Guy L."/>
            <person name="Ettema T.J."/>
        </authorList>
    </citation>
    <scope>NUCLEOTIDE SEQUENCE</scope>
</reference>
<name>A0A0F9S7N4_9ZZZZ</name>
<dbReference type="Gene3D" id="3.90.320.10">
    <property type="match status" value="1"/>
</dbReference>
<organism evidence="1">
    <name type="scientific">marine sediment metagenome</name>
    <dbReference type="NCBI Taxonomy" id="412755"/>
    <lineage>
        <taxon>unclassified sequences</taxon>
        <taxon>metagenomes</taxon>
        <taxon>ecological metagenomes</taxon>
    </lineage>
</organism>
<evidence type="ECO:0000313" key="1">
    <source>
        <dbReference type="EMBL" id="KKN63069.1"/>
    </source>
</evidence>
<dbReference type="InterPro" id="IPR011604">
    <property type="entry name" value="PDDEXK-like_dom_sf"/>
</dbReference>
<accession>A0A0F9S7N4</accession>